<feature type="binding site" evidence="12">
    <location>
        <position position="420"/>
    </location>
    <ligand>
        <name>FAD</name>
        <dbReference type="ChEBI" id="CHEBI:57692"/>
    </ligand>
</feature>
<feature type="binding site" evidence="13">
    <location>
        <position position="134"/>
    </location>
    <ligand>
        <name>[2Fe-2S] cluster</name>
        <dbReference type="ChEBI" id="CHEBI:190135"/>
        <label>2</label>
    </ligand>
</feature>
<evidence type="ECO:0000256" key="11">
    <source>
        <dbReference type="ARBA" id="ARBA00034078"/>
    </source>
</evidence>
<evidence type="ECO:0000256" key="14">
    <source>
        <dbReference type="SAM" id="MobiDB-lite"/>
    </source>
</evidence>
<evidence type="ECO:0000256" key="8">
    <source>
        <dbReference type="ARBA" id="ARBA00023002"/>
    </source>
</evidence>
<feature type="binding site" evidence="13">
    <location>
        <position position="900"/>
    </location>
    <ligand>
        <name>Mo-molybdopterin</name>
        <dbReference type="ChEBI" id="CHEBI:71302"/>
    </ligand>
    <ligandPart>
        <name>Mo</name>
        <dbReference type="ChEBI" id="CHEBI:28685"/>
    </ligandPart>
</feature>
<keyword evidence="7 12" id="KW-0274">FAD</keyword>
<dbReference type="Gene3D" id="3.90.1170.50">
    <property type="entry name" value="Aldehyde oxidase/xanthine dehydrogenase, a/b hammerhead"/>
    <property type="match status" value="1"/>
</dbReference>
<dbReference type="InterPro" id="IPR036318">
    <property type="entry name" value="FAD-bd_PCMH-like_sf"/>
</dbReference>
<evidence type="ECO:0000313" key="17">
    <source>
        <dbReference type="EMBL" id="CAG10297.1"/>
    </source>
</evidence>
<feature type="binding site" evidence="13">
    <location>
        <position position="171"/>
    </location>
    <ligand>
        <name>[2Fe-2S] cluster</name>
        <dbReference type="ChEBI" id="CHEBI:190135"/>
        <label>2</label>
    </ligand>
</feature>
<organism evidence="17">
    <name type="scientific">Tetraodon nigroviridis</name>
    <name type="common">Spotted green pufferfish</name>
    <name type="synonym">Chelonodon nigroviridis</name>
    <dbReference type="NCBI Taxonomy" id="99883"/>
    <lineage>
        <taxon>Eukaryota</taxon>
        <taxon>Metazoa</taxon>
        <taxon>Chordata</taxon>
        <taxon>Craniata</taxon>
        <taxon>Vertebrata</taxon>
        <taxon>Euteleostomi</taxon>
        <taxon>Actinopterygii</taxon>
        <taxon>Neopterygii</taxon>
        <taxon>Teleostei</taxon>
        <taxon>Neoteleostei</taxon>
        <taxon>Acanthomorphata</taxon>
        <taxon>Eupercaria</taxon>
        <taxon>Tetraodontiformes</taxon>
        <taxon>Tetradontoidea</taxon>
        <taxon>Tetraodontidae</taxon>
        <taxon>Tetraodon</taxon>
    </lineage>
</organism>
<dbReference type="GO" id="GO:0071949">
    <property type="term" value="F:FAD binding"/>
    <property type="evidence" value="ECO:0007669"/>
    <property type="project" value="InterPro"/>
</dbReference>
<dbReference type="InterPro" id="IPR036856">
    <property type="entry name" value="Ald_Oxase/Xan_DH_a/b_sf"/>
</dbReference>
<keyword evidence="15" id="KW-1133">Transmembrane helix</keyword>
<dbReference type="SUPFAM" id="SSF56003">
    <property type="entry name" value="Molybdenum cofactor-binding domain"/>
    <property type="match status" value="1"/>
</dbReference>
<dbReference type="SUPFAM" id="SSF47741">
    <property type="entry name" value="CO dehydrogenase ISP C-domain like"/>
    <property type="match status" value="1"/>
</dbReference>
<dbReference type="SUPFAM" id="SSF54665">
    <property type="entry name" value="CO dehydrogenase molybdoprotein N-domain-like"/>
    <property type="match status" value="1"/>
</dbReference>
<protein>
    <submittedName>
        <fullName evidence="17">(spotted green pufferfish) hypothetical protein</fullName>
    </submittedName>
</protein>
<evidence type="ECO:0000256" key="1">
    <source>
        <dbReference type="ARBA" id="ARBA00001974"/>
    </source>
</evidence>
<feature type="region of interest" description="Disordered" evidence="14">
    <location>
        <begin position="65"/>
        <end position="109"/>
    </location>
</feature>
<dbReference type="InterPro" id="IPR036884">
    <property type="entry name" value="2Fe-2S-bd_dom_sf"/>
</dbReference>
<keyword evidence="5 13" id="KW-0001">2Fe-2S</keyword>
<dbReference type="PROSITE" id="PS51387">
    <property type="entry name" value="FAD_PCMH"/>
    <property type="match status" value="1"/>
</dbReference>
<feature type="domain" description="FAD-binding PCMH-type" evidence="16">
    <location>
        <begin position="250"/>
        <end position="474"/>
    </location>
</feature>
<dbReference type="EMBL" id="CAAE01015018">
    <property type="protein sequence ID" value="CAG10297.1"/>
    <property type="molecule type" value="Genomic_DNA"/>
</dbReference>
<keyword evidence="15" id="KW-0812">Transmembrane</keyword>
<dbReference type="InterPro" id="IPR046867">
    <property type="entry name" value="AldOxase/xan_DH_MoCoBD2"/>
</dbReference>
<dbReference type="FunFam" id="3.90.1170.50:FF:000001">
    <property type="entry name" value="Aldehyde oxidase 1"/>
    <property type="match status" value="1"/>
</dbReference>
<proteinExistence type="inferred from homology"/>
<feature type="binding site" evidence="12">
    <location>
        <position position="482"/>
    </location>
    <ligand>
        <name>FAD</name>
        <dbReference type="ChEBI" id="CHEBI:57692"/>
    </ligand>
</feature>
<dbReference type="FunFam" id="3.30.365.10:FF:000001">
    <property type="entry name" value="Xanthine dehydrogenase oxidase"/>
    <property type="match status" value="1"/>
</dbReference>
<keyword evidence="4" id="KW-0285">Flavoprotein</keyword>
<dbReference type="GO" id="GO:0016491">
    <property type="term" value="F:oxidoreductase activity"/>
    <property type="evidence" value="ECO:0007669"/>
    <property type="project" value="UniProtKB-KW"/>
</dbReference>
<name>Q4RMT5_TETNG</name>
<dbReference type="InterPro" id="IPR008274">
    <property type="entry name" value="AldOxase/xan_DH_MoCoBD1"/>
</dbReference>
<feature type="binding site" evidence="13">
    <location>
        <position position="1227"/>
    </location>
    <ligand>
        <name>Mo-molybdopterin</name>
        <dbReference type="ChEBI" id="CHEBI:71302"/>
    </ligand>
    <ligandPart>
        <name>Mo</name>
        <dbReference type="ChEBI" id="CHEBI:28685"/>
    </ligandPart>
</feature>
<dbReference type="Pfam" id="PF01799">
    <property type="entry name" value="Fer2_2"/>
    <property type="match status" value="1"/>
</dbReference>
<feature type="region of interest" description="Disordered" evidence="14">
    <location>
        <begin position="1066"/>
        <end position="1129"/>
    </location>
</feature>
<dbReference type="InterPro" id="IPR002888">
    <property type="entry name" value="2Fe-2S-bd"/>
</dbReference>
<comment type="cofactor">
    <cofactor evidence="13">
        <name>Mo-molybdopterin</name>
        <dbReference type="ChEBI" id="CHEBI:71302"/>
    </cofactor>
    <text evidence="13">Binds 1 Mo-molybdopterin (Mo-MPT) cofactor per subunit.</text>
</comment>
<dbReference type="Gene3D" id="3.30.43.10">
    <property type="entry name" value="Uridine Diphospho-n-acetylenolpyruvylglucosamine Reductase, domain 2"/>
    <property type="match status" value="1"/>
</dbReference>
<comment type="similarity">
    <text evidence="2">Belongs to the xanthine dehydrogenase family.</text>
</comment>
<evidence type="ECO:0000259" key="16">
    <source>
        <dbReference type="PROSITE" id="PS51387"/>
    </source>
</evidence>
<dbReference type="OrthoDB" id="8300278at2759"/>
<sequence>EQADTLCFFVNGRKRHPQPFLHRRFSEADGNQVRLRWRRLRGVHGHAVALSPRDQEHHDQTFLGQRLPPAHLPAPRSRRDHGGGHRQHQDQDPPSASEEEEQEEEEEECRLLPLKLHPSSCVQERIAKVHGSQCGFCTPGMVMSIYCLLRNRPRPSMEELTQALAGNLCRCTGYRPIVDGCRAFCQEANCCRANGGGDCCQSGGETLLEPEPPRLLDGNQFVPLDPTQELIFPPELMLMAERSELQTRTFLGERLTWVSPGTLEDLVQLKAKNPKAPLVMGNTNIGERKPGGLVRELAQMLAQVLAPEVSPDPSNASLSHLCVAGPDVKFKGVFHPLVISPSRVLDLFQVSQTPEGVWVGAGCSLSELQSLLARLVLQLPAEKTELFRALIQQLGNLGSQQIRNVASLGGNIASAYPNSDLNPVLAAGSSRVSVLSSGGRRQVPLDQDFFVGFGKTALRPEEVVVSVFIPFSRKGEVVRAFRHAPRKETSFATVTTGMRALFSEGSRVVRDVSIYYGGMGATTVGAARTCAEIVSRPWNEETLSRAYDVLLEELDLPPSAPGGKVEFRRSLSLSFLFRFNLEVLQKLREMVPVPVPTFCLQASPSAWPEVPTQLCLCPPQPVSEEQEEQDPVGRPIMHRSALSQATGEAVYCDDLPATDGELFMVLVTSSRAHARITSLDVSEALRLPGVADVITAADIPGQKVRKVFSYEEELLAQGQVSCVGQMLCAVVADTREHAKRAAAAVKVGYEDLPDPVFTVEEAAARSSFFEPRRMIGRGNVDEAFASVDHLFEGTTCPRGIRPSELTQLSVARGGIRTGGQEHFYMETQSVLVVPVGEEQEFQVYVSSQWPTLVQVCSLQVRADVPALLLTVFLTQTEVAQTLNVPSNRVSCHVRRIGGAFGGKVTKTSSLACITSVAAWKTGRAVRCVLERGEDMLITGGRHPVLGRYKVGFMDDGRILAADFQFYANAGNTVDESLWVGGGSGPLRPPACTRRSGASAAPLPGGREDSASPGQHLQHPQPAGPLRGLQDQPALQHLLQGLRRAAGPAGGGEHDQRCCHGAGTSCRPGPGDQHVQRRGRHAHQGAVQRRERAALLGPMQEQMPARRAARSRGPLQPAEPLEEAGPGHRPHQIRHRFLREQHEPGRWASPWRRRRSHAQSVFAQQAAALVHIYKDGSVLVTHGGTEMGQGIHTKMQQVASRELRIPRSKVYVSETSTSTVPNTLPSAASFGTDANGMAVCWFAQDACQTLYQRLEPIRQKYPGGSWETWVRPVLRSWFCRFFCTMTFLFFFLFFLFLFWVLRSLKLTRRESVYQRRASSGRTHQAPPTGAVLRVFVGRGQDVHMDWEKMEGQPFAYFTYGVCCSEVELDCLSGDYRTLRTDIVMDIGRSINPSLDIGQVCPSELRKKAVGAAGPDCSAAFARVTDRRRLHAGPGPLHPGGAQVLPLRGALHAGAGSVQDPRRLRPASALQRLPAAGLLQPPRHLLLQGEAPAPGGPCCQSQAPFQCGSWSCSSSGHRRTHRLPGQLRVLCHQGRRGGGPLRVRIGGPLLPGLPRDSREGLPGLCLAVHPEGKKEPSELFLIFCSFHI</sequence>
<dbReference type="InterPro" id="IPR016169">
    <property type="entry name" value="FAD-bd_PCMH_sub2"/>
</dbReference>
<comment type="caution">
    <text evidence="17">The sequence shown here is derived from an EMBL/GenBank/DDBJ whole genome shotgun (WGS) entry which is preliminary data.</text>
</comment>
<dbReference type="Gene3D" id="3.30.365.10">
    <property type="entry name" value="Aldehyde oxidase/xanthine dehydrogenase, molybdopterin binding domain"/>
    <property type="match status" value="4"/>
</dbReference>
<evidence type="ECO:0000256" key="6">
    <source>
        <dbReference type="ARBA" id="ARBA00022723"/>
    </source>
</evidence>
<dbReference type="InterPro" id="IPR005107">
    <property type="entry name" value="CO_DH_flav_C"/>
</dbReference>
<keyword evidence="8" id="KW-0560">Oxidoreductase</keyword>
<feature type="binding site" evidence="12">
    <location>
        <begin position="278"/>
        <end position="285"/>
    </location>
    <ligand>
        <name>FAD</name>
        <dbReference type="ChEBI" id="CHEBI:57692"/>
    </ligand>
</feature>
<dbReference type="InterPro" id="IPR037165">
    <property type="entry name" value="AldOxase/xan_DH_Mopterin-bd_sf"/>
</dbReference>
<dbReference type="PROSITE" id="PS00559">
    <property type="entry name" value="MOLYBDOPTERIN_EUK"/>
    <property type="match status" value="1"/>
</dbReference>
<dbReference type="FunFam" id="3.30.365.10:FF:000002">
    <property type="entry name" value="Xanthine dehydrogenase oxidase"/>
    <property type="match status" value="1"/>
</dbReference>
<feature type="binding site" evidence="13">
    <location>
        <position position="1043"/>
    </location>
    <ligand>
        <name>Mo-molybdopterin</name>
        <dbReference type="ChEBI" id="CHEBI:71302"/>
    </ligand>
    <ligandPart>
        <name>Mo</name>
        <dbReference type="ChEBI" id="CHEBI:28685"/>
    </ligandPart>
</feature>
<dbReference type="PIRSF" id="PIRSF000127">
    <property type="entry name" value="Xanthine_DH"/>
    <property type="match status" value="1"/>
</dbReference>
<dbReference type="PANTHER" id="PTHR45444">
    <property type="entry name" value="XANTHINE DEHYDROGENASE"/>
    <property type="match status" value="1"/>
</dbReference>
<evidence type="ECO:0000256" key="15">
    <source>
        <dbReference type="SAM" id="Phobius"/>
    </source>
</evidence>
<comment type="cofactor">
    <cofactor evidence="13">
        <name>[2Fe-2S] cluster</name>
        <dbReference type="ChEBI" id="CHEBI:190135"/>
    </cofactor>
    <text evidence="13">Binds 2 [2Fe-2S] clusters.</text>
</comment>
<dbReference type="FunFam" id="3.30.465.10:FF:000004">
    <property type="entry name" value="Xanthine dehydrogenase/oxidase"/>
    <property type="match status" value="1"/>
</dbReference>
<dbReference type="FunFam" id="3.30.43.10:FF:000001">
    <property type="entry name" value="Xanthine dehydrogenase/oxidase"/>
    <property type="match status" value="1"/>
</dbReference>
<evidence type="ECO:0000256" key="4">
    <source>
        <dbReference type="ARBA" id="ARBA00022630"/>
    </source>
</evidence>
<comment type="cofactor">
    <cofactor evidence="1 12">
        <name>FAD</name>
        <dbReference type="ChEBI" id="CHEBI:57692"/>
    </cofactor>
</comment>
<feature type="binding site" evidence="12">
    <location>
        <begin position="407"/>
        <end position="411"/>
    </location>
    <ligand>
        <name>FAD</name>
        <dbReference type="ChEBI" id="CHEBI:57692"/>
    </ligand>
</feature>
<feature type="non-terminal residue" evidence="17">
    <location>
        <position position="1586"/>
    </location>
</feature>
<feature type="transmembrane region" description="Helical" evidence="15">
    <location>
        <begin position="1276"/>
        <end position="1300"/>
    </location>
</feature>
<comment type="cofactor">
    <cofactor evidence="11">
        <name>[2Fe-2S] cluster</name>
        <dbReference type="ChEBI" id="CHEBI:190135"/>
    </cofactor>
</comment>
<dbReference type="InterPro" id="IPR022407">
    <property type="entry name" value="OxRdtase_Mopterin_BS"/>
</dbReference>
<keyword evidence="3 13" id="KW-0500">Molybdenum</keyword>
<dbReference type="Gene3D" id="3.30.390.50">
    <property type="entry name" value="CO dehydrogenase flavoprotein, C-terminal domain"/>
    <property type="match status" value="1"/>
</dbReference>
<dbReference type="InterPro" id="IPR016167">
    <property type="entry name" value="FAD-bd_PCMH_sub1"/>
</dbReference>
<dbReference type="PANTHER" id="PTHR45444:SF3">
    <property type="entry name" value="XANTHINE DEHYDROGENASE"/>
    <property type="match status" value="1"/>
</dbReference>
<feature type="binding site" evidence="13">
    <location>
        <position position="169"/>
    </location>
    <ligand>
        <name>[2Fe-2S] cluster</name>
        <dbReference type="ChEBI" id="CHEBI:190135"/>
        <label>2</label>
    </ligand>
</feature>
<dbReference type="InterPro" id="IPR016166">
    <property type="entry name" value="FAD-bd_PCMH"/>
</dbReference>
<evidence type="ECO:0000256" key="7">
    <source>
        <dbReference type="ARBA" id="ARBA00022827"/>
    </source>
</evidence>
<feature type="region of interest" description="Disordered" evidence="14">
    <location>
        <begin position="988"/>
        <end position="1028"/>
    </location>
</feature>
<dbReference type="KEGG" id="tng:GSTEN00031889G001"/>
<dbReference type="SUPFAM" id="SSF56176">
    <property type="entry name" value="FAD-binding/transporter-associated domain-like"/>
    <property type="match status" value="2"/>
</dbReference>
<dbReference type="SUPFAM" id="SSF55447">
    <property type="entry name" value="CO dehydrogenase flavoprotein C-terminal domain-like"/>
    <property type="match status" value="1"/>
</dbReference>
<keyword evidence="9 13" id="KW-0408">Iron</keyword>
<dbReference type="Pfam" id="PF01315">
    <property type="entry name" value="Ald_Xan_dh_C"/>
    <property type="match status" value="1"/>
</dbReference>
<dbReference type="Pfam" id="PF00941">
    <property type="entry name" value="FAD_binding_5"/>
    <property type="match status" value="1"/>
</dbReference>
<dbReference type="Pfam" id="PF20256">
    <property type="entry name" value="MoCoBD_2"/>
    <property type="match status" value="2"/>
</dbReference>
<accession>Q4RMT5</accession>
<keyword evidence="10 13" id="KW-0411">Iron-sulfur</keyword>
<dbReference type="GO" id="GO:0005506">
    <property type="term" value="F:iron ion binding"/>
    <property type="evidence" value="ECO:0007669"/>
    <property type="project" value="InterPro"/>
</dbReference>
<evidence type="ECO:0000256" key="13">
    <source>
        <dbReference type="PIRSR" id="PIRSR000127-3"/>
    </source>
</evidence>
<dbReference type="InterPro" id="IPR002346">
    <property type="entry name" value="Mopterin_DH_FAD-bd"/>
</dbReference>
<dbReference type="Gene3D" id="1.10.150.120">
    <property type="entry name" value="[2Fe-2S]-binding domain"/>
    <property type="match status" value="1"/>
</dbReference>
<evidence type="ECO:0000256" key="5">
    <source>
        <dbReference type="ARBA" id="ARBA00022714"/>
    </source>
</evidence>
<dbReference type="GO" id="GO:0051537">
    <property type="term" value="F:2 iron, 2 sulfur cluster binding"/>
    <property type="evidence" value="ECO:0007669"/>
    <property type="project" value="UniProtKB-KW"/>
</dbReference>
<dbReference type="Gene3D" id="3.30.465.10">
    <property type="match status" value="1"/>
</dbReference>
<dbReference type="Pfam" id="PF03450">
    <property type="entry name" value="CO_deh_flav_C"/>
    <property type="match status" value="1"/>
</dbReference>
<dbReference type="SMART" id="SM01092">
    <property type="entry name" value="CO_deh_flav_C"/>
    <property type="match status" value="1"/>
</dbReference>
<evidence type="ECO:0000256" key="9">
    <source>
        <dbReference type="ARBA" id="ARBA00023004"/>
    </source>
</evidence>
<dbReference type="InterPro" id="IPR036683">
    <property type="entry name" value="CO_DH_flav_C_dom_sf"/>
</dbReference>
<feature type="binding site" evidence="13">
    <location>
        <position position="137"/>
    </location>
    <ligand>
        <name>[2Fe-2S] cluster</name>
        <dbReference type="ChEBI" id="CHEBI:190135"/>
        <label>2</label>
    </ligand>
</feature>
<dbReference type="InterPro" id="IPR016208">
    <property type="entry name" value="Ald_Oxase/xanthine_DH-like"/>
</dbReference>
<reference evidence="17" key="2">
    <citation type="submission" date="2004-02" db="EMBL/GenBank/DDBJ databases">
        <authorList>
            <consortium name="Genoscope"/>
            <consortium name="Whitehead Institute Centre for Genome Research"/>
        </authorList>
    </citation>
    <scope>NUCLEOTIDE SEQUENCE</scope>
</reference>
<keyword evidence="6 13" id="KW-0479">Metal-binding</keyword>
<feature type="binding site" evidence="13">
    <location>
        <position position="848"/>
    </location>
    <ligand>
        <name>Mo-molybdopterin</name>
        <dbReference type="ChEBI" id="CHEBI:71302"/>
    </ligand>
    <ligandPart>
        <name>Mo</name>
        <dbReference type="ChEBI" id="CHEBI:28685"/>
    </ligandPart>
</feature>
<dbReference type="SMART" id="SM01008">
    <property type="entry name" value="Ald_Xan_dh_C"/>
    <property type="match status" value="1"/>
</dbReference>
<evidence type="ECO:0000256" key="10">
    <source>
        <dbReference type="ARBA" id="ARBA00023014"/>
    </source>
</evidence>
<feature type="compositionally biased region" description="Acidic residues" evidence="14">
    <location>
        <begin position="97"/>
        <end position="108"/>
    </location>
</feature>
<dbReference type="GO" id="GO:0043546">
    <property type="term" value="F:molybdopterin cofactor binding"/>
    <property type="evidence" value="ECO:0007669"/>
    <property type="project" value="InterPro"/>
</dbReference>
<evidence type="ECO:0000256" key="2">
    <source>
        <dbReference type="ARBA" id="ARBA00006849"/>
    </source>
</evidence>
<evidence type="ECO:0000256" key="3">
    <source>
        <dbReference type="ARBA" id="ARBA00022505"/>
    </source>
</evidence>
<gene>
    <name evidence="17" type="ORF">GSTENG00031889001</name>
</gene>
<feature type="compositionally biased region" description="Basic and acidic residues" evidence="14">
    <location>
        <begin position="80"/>
        <end position="91"/>
    </location>
</feature>
<keyword evidence="15" id="KW-0472">Membrane</keyword>
<dbReference type="InterPro" id="IPR000674">
    <property type="entry name" value="Ald_Oxase/Xan_DH_a/b"/>
</dbReference>
<evidence type="ECO:0000256" key="12">
    <source>
        <dbReference type="PIRSR" id="PIRSR000127-2"/>
    </source>
</evidence>
<reference evidence="17" key="1">
    <citation type="journal article" date="2004" name="Nature">
        <title>Genome duplication in the teleost fish Tetraodon nigroviridis reveals the early vertebrate proto-karyotype.</title>
        <authorList>
            <person name="Jaillon O."/>
            <person name="Aury J.-M."/>
            <person name="Brunet F."/>
            <person name="Petit J.-L."/>
            <person name="Stange-Thomann N."/>
            <person name="Mauceli E."/>
            <person name="Bouneau L."/>
            <person name="Fischer C."/>
            <person name="Ozouf-Costaz C."/>
            <person name="Bernot A."/>
            <person name="Nicaud S."/>
            <person name="Jaffe D."/>
            <person name="Fisher S."/>
            <person name="Lutfalla G."/>
            <person name="Dossat C."/>
            <person name="Segurens B."/>
            <person name="Dasilva C."/>
            <person name="Salanoubat M."/>
            <person name="Levy M."/>
            <person name="Boudet N."/>
            <person name="Castellano S."/>
            <person name="Anthouard V."/>
            <person name="Jubin C."/>
            <person name="Castelli V."/>
            <person name="Katinka M."/>
            <person name="Vacherie B."/>
            <person name="Biemont C."/>
            <person name="Skalli Z."/>
            <person name="Cattolico L."/>
            <person name="Poulain J."/>
            <person name="De Berardinis V."/>
            <person name="Cruaud C."/>
            <person name="Duprat S."/>
            <person name="Brottier P."/>
            <person name="Coutanceau J.-P."/>
            <person name="Gouzy J."/>
            <person name="Parra G."/>
            <person name="Lardier G."/>
            <person name="Chapple C."/>
            <person name="McKernan K.J."/>
            <person name="McEwan P."/>
            <person name="Bosak S."/>
            <person name="Kellis M."/>
            <person name="Volff J.-N."/>
            <person name="Guigo R."/>
            <person name="Zody M.C."/>
            <person name="Mesirov J."/>
            <person name="Lindblad-Toh K."/>
            <person name="Birren B."/>
            <person name="Nusbaum C."/>
            <person name="Kahn D."/>
            <person name="Robinson-Rechavi M."/>
            <person name="Laudet V."/>
            <person name="Schachter V."/>
            <person name="Quetier F."/>
            <person name="Saurin W."/>
            <person name="Scarpelli C."/>
            <person name="Wincker P."/>
            <person name="Lander E.S."/>
            <person name="Weissenbach J."/>
            <person name="Roest Crollius H."/>
        </authorList>
    </citation>
    <scope>NUCLEOTIDE SEQUENCE [LARGE SCALE GENOMIC DNA]</scope>
</reference>
<dbReference type="Pfam" id="PF02738">
    <property type="entry name" value="MoCoBD_1"/>
    <property type="match status" value="1"/>
</dbReference>
<dbReference type="FunFam" id="1.10.150.120:FF:000001">
    <property type="entry name" value="Aldehyde oxidase 1"/>
    <property type="match status" value="1"/>
</dbReference>